<accession>A0AAW9RVY9</accession>
<feature type="signal peptide" evidence="1">
    <location>
        <begin position="1"/>
        <end position="22"/>
    </location>
</feature>
<evidence type="ECO:0000259" key="2">
    <source>
        <dbReference type="Pfam" id="PF12680"/>
    </source>
</evidence>
<comment type="caution">
    <text evidence="3">The sequence shown here is derived from an EMBL/GenBank/DDBJ whole genome shotgun (WGS) entry which is preliminary data.</text>
</comment>
<feature type="chain" id="PRO_5043936943" evidence="1">
    <location>
        <begin position="23"/>
        <end position="164"/>
    </location>
</feature>
<dbReference type="Proteomes" id="UP001378188">
    <property type="component" value="Unassembled WGS sequence"/>
</dbReference>
<evidence type="ECO:0000256" key="1">
    <source>
        <dbReference type="SAM" id="SignalP"/>
    </source>
</evidence>
<feature type="domain" description="SnoaL-like" evidence="2">
    <location>
        <begin position="36"/>
        <end position="141"/>
    </location>
</feature>
<name>A0AAW9RVY9_9HYPH</name>
<dbReference type="EMBL" id="JAZHOF010000012">
    <property type="protein sequence ID" value="MEJ8574462.1"/>
    <property type="molecule type" value="Genomic_DNA"/>
</dbReference>
<keyword evidence="4" id="KW-1185">Reference proteome</keyword>
<evidence type="ECO:0000313" key="4">
    <source>
        <dbReference type="Proteomes" id="UP001378188"/>
    </source>
</evidence>
<dbReference type="InterPro" id="IPR032710">
    <property type="entry name" value="NTF2-like_dom_sf"/>
</dbReference>
<dbReference type="Pfam" id="PF12680">
    <property type="entry name" value="SnoaL_2"/>
    <property type="match status" value="1"/>
</dbReference>
<reference evidence="3 4" key="1">
    <citation type="submission" date="2024-02" db="EMBL/GenBank/DDBJ databases">
        <title>Genome analysis and characterization of Microbaculum marinisediminis sp. nov., isolated from marine sediment.</title>
        <authorList>
            <person name="Du Z.-J."/>
            <person name="Ye Y.-Q."/>
            <person name="Zhang Z.-R."/>
            <person name="Yuan S.-M."/>
            <person name="Zhang X.-Y."/>
        </authorList>
    </citation>
    <scope>NUCLEOTIDE SEQUENCE [LARGE SCALE GENOMIC DNA]</scope>
    <source>
        <strain evidence="3 4">SDUM1044001</strain>
    </source>
</reference>
<dbReference type="InterPro" id="IPR037401">
    <property type="entry name" value="SnoaL-like"/>
</dbReference>
<evidence type="ECO:0000313" key="3">
    <source>
        <dbReference type="EMBL" id="MEJ8574462.1"/>
    </source>
</evidence>
<protein>
    <submittedName>
        <fullName evidence="3">Nuclear transport factor 2 family protein</fullName>
    </submittedName>
</protein>
<dbReference type="Gene3D" id="3.10.450.50">
    <property type="match status" value="1"/>
</dbReference>
<sequence>MPGFIASVALLAAIVIGGSAMAETAEDIETRNVAAVEASFNAWADGTGSPYDLLAEDATWTITGNSLASKTYNGREAFMSEVIRPFVGRMSVGLKPVIREMYADGDTVIVFFDAAGTARDGQPYENTYAWFLELDNGRIVRASAFFDSIAFNDLWERVAPVQTK</sequence>
<dbReference type="AlphaFoldDB" id="A0AAW9RVY9"/>
<proteinExistence type="predicted"/>
<organism evidence="3 4">
    <name type="scientific">Microbaculum marinum</name>
    <dbReference type="NCBI Taxonomy" id="1764581"/>
    <lineage>
        <taxon>Bacteria</taxon>
        <taxon>Pseudomonadati</taxon>
        <taxon>Pseudomonadota</taxon>
        <taxon>Alphaproteobacteria</taxon>
        <taxon>Hyphomicrobiales</taxon>
        <taxon>Tepidamorphaceae</taxon>
        <taxon>Microbaculum</taxon>
    </lineage>
</organism>
<dbReference type="PANTHER" id="PTHR41252:SF1">
    <property type="entry name" value="BLR2505 PROTEIN"/>
    <property type="match status" value="1"/>
</dbReference>
<dbReference type="SUPFAM" id="SSF54427">
    <property type="entry name" value="NTF2-like"/>
    <property type="match status" value="1"/>
</dbReference>
<keyword evidence="1" id="KW-0732">Signal</keyword>
<dbReference type="PANTHER" id="PTHR41252">
    <property type="entry name" value="BLR2505 PROTEIN"/>
    <property type="match status" value="1"/>
</dbReference>
<gene>
    <name evidence="3" type="ORF">V3328_23490</name>
</gene>